<dbReference type="EMBL" id="AVQL01000344">
    <property type="protein sequence ID" value="KEQ01733.1"/>
    <property type="molecule type" value="Genomic_DNA"/>
</dbReference>
<feature type="non-terminal residue" evidence="1">
    <location>
        <position position="1"/>
    </location>
</feature>
<dbReference type="Proteomes" id="UP000027644">
    <property type="component" value="Unassembled WGS sequence"/>
</dbReference>
<organism evidence="1 2">
    <name type="scientific">Snodgrassella alvi SCGC AB-598-J21</name>
    <dbReference type="NCBI Taxonomy" id="1385367"/>
    <lineage>
        <taxon>Bacteria</taxon>
        <taxon>Pseudomonadati</taxon>
        <taxon>Pseudomonadota</taxon>
        <taxon>Betaproteobacteria</taxon>
        <taxon>Neisseriales</taxon>
        <taxon>Neisseriaceae</taxon>
        <taxon>Snodgrassella</taxon>
    </lineage>
</organism>
<name>A0A074V8H8_9NEIS</name>
<sequence length="25" mass="3071">FTIDLNNPEENFEIIGKVEWYCRKI</sequence>
<evidence type="ECO:0000313" key="2">
    <source>
        <dbReference type="Proteomes" id="UP000027644"/>
    </source>
</evidence>
<evidence type="ECO:0000313" key="1">
    <source>
        <dbReference type="EMBL" id="KEQ01733.1"/>
    </source>
</evidence>
<accession>A0A074V8H8</accession>
<protein>
    <submittedName>
        <fullName evidence="1">Uncharacterized protein</fullName>
    </submittedName>
</protein>
<dbReference type="AlphaFoldDB" id="A0A074V8H8"/>
<gene>
    <name evidence="1" type="ORF">SASC598J21_004930</name>
</gene>
<comment type="caution">
    <text evidence="1">The sequence shown here is derived from an EMBL/GenBank/DDBJ whole genome shotgun (WGS) entry which is preliminary data.</text>
</comment>
<proteinExistence type="predicted"/>
<reference evidence="1 2" key="1">
    <citation type="journal article" date="2014" name="PLoS Genet.">
        <title>Hidden diversity in honey bee gut symbionts detected by single-cell genomics.</title>
        <authorList>
            <person name="Engel P."/>
            <person name="Stepanauskas R."/>
            <person name="Moran N."/>
        </authorList>
    </citation>
    <scope>NUCLEOTIDE SEQUENCE [LARGE SCALE GENOMIC DNA]</scope>
    <source>
        <strain evidence="1 2">SCGC AB-598-J21</strain>
    </source>
</reference>